<protein>
    <submittedName>
        <fullName evidence="1">DUF3127 domain-containing protein</fullName>
    </submittedName>
</protein>
<dbReference type="InterPro" id="IPR021474">
    <property type="entry name" value="DUF3127"/>
</dbReference>
<dbReference type="EMBL" id="VZAH01000094">
    <property type="protein sequence ID" value="MQP14707.1"/>
    <property type="molecule type" value="Genomic_DNA"/>
</dbReference>
<name>A0A6G1VMI4_9BACT</name>
<gene>
    <name evidence="1" type="ORF">F7D25_09875</name>
</gene>
<accession>A0A6G1VMI4</accession>
<evidence type="ECO:0000313" key="1">
    <source>
        <dbReference type="EMBL" id="MQP14707.1"/>
    </source>
</evidence>
<reference evidence="1 2" key="1">
    <citation type="submission" date="2019-09" db="EMBL/GenBank/DDBJ databases">
        <title>Distinct polysaccharide growth profiles of human intestinal Prevotella copri isolates.</title>
        <authorList>
            <person name="Fehlner-Peach H."/>
            <person name="Magnabosco C."/>
            <person name="Raghavan V."/>
            <person name="Scher J.U."/>
            <person name="Tett A."/>
            <person name="Cox L.M."/>
            <person name="Gottsegen C."/>
            <person name="Watters A."/>
            <person name="Wiltshire- Gordon J.D."/>
            <person name="Segata N."/>
            <person name="Bonneau R."/>
            <person name="Littman D.R."/>
        </authorList>
    </citation>
    <scope>NUCLEOTIDE SEQUENCE [LARGE SCALE GENOMIC DNA]</scope>
    <source>
        <strain evidence="2">iAA917</strain>
    </source>
</reference>
<evidence type="ECO:0000313" key="2">
    <source>
        <dbReference type="Proteomes" id="UP000477980"/>
    </source>
</evidence>
<organism evidence="1 2">
    <name type="scientific">Segatella copri</name>
    <dbReference type="NCBI Taxonomy" id="165179"/>
    <lineage>
        <taxon>Bacteria</taxon>
        <taxon>Pseudomonadati</taxon>
        <taxon>Bacteroidota</taxon>
        <taxon>Bacteroidia</taxon>
        <taxon>Bacteroidales</taxon>
        <taxon>Prevotellaceae</taxon>
        <taxon>Segatella</taxon>
    </lineage>
</organism>
<proteinExistence type="predicted"/>
<sequence>MKEKMKIVKLLATQSGTSQQTGKPWKSREVVVESVQNAMHPDQYVARLFGEAVDKFTAQEGEVIAIELRHSVREYNGRYYGEASIADFEQVQPF</sequence>
<comment type="caution">
    <text evidence="1">The sequence shown here is derived from an EMBL/GenBank/DDBJ whole genome shotgun (WGS) entry which is preliminary data.</text>
</comment>
<dbReference type="AlphaFoldDB" id="A0A6G1VMI4"/>
<dbReference type="OrthoDB" id="1077749at2"/>
<dbReference type="Proteomes" id="UP000477980">
    <property type="component" value="Unassembled WGS sequence"/>
</dbReference>
<dbReference type="Pfam" id="PF11325">
    <property type="entry name" value="DUF3127"/>
    <property type="match status" value="1"/>
</dbReference>